<organism evidence="1 2">
    <name type="scientific">Stigmatella aurantiaca</name>
    <dbReference type="NCBI Taxonomy" id="41"/>
    <lineage>
        <taxon>Bacteria</taxon>
        <taxon>Pseudomonadati</taxon>
        <taxon>Myxococcota</taxon>
        <taxon>Myxococcia</taxon>
        <taxon>Myxococcales</taxon>
        <taxon>Cystobacterineae</taxon>
        <taxon>Archangiaceae</taxon>
        <taxon>Stigmatella</taxon>
    </lineage>
</organism>
<dbReference type="RefSeq" id="WP_225413379.1">
    <property type="nucleotide sequence ID" value="NZ_FOAP01000003.1"/>
</dbReference>
<evidence type="ECO:0000313" key="2">
    <source>
        <dbReference type="Proteomes" id="UP000182719"/>
    </source>
</evidence>
<dbReference type="EMBL" id="FOAP01000003">
    <property type="protein sequence ID" value="SEL00698.1"/>
    <property type="molecule type" value="Genomic_DNA"/>
</dbReference>
<protein>
    <recommendedName>
        <fullName evidence="3">(2Fe-2S) ferredoxin domain-containing protein</fullName>
    </recommendedName>
</protein>
<proteinExistence type="predicted"/>
<dbReference type="Proteomes" id="UP000182719">
    <property type="component" value="Unassembled WGS sequence"/>
</dbReference>
<dbReference type="AlphaFoldDB" id="A0A1H7LPN5"/>
<reference evidence="2" key="1">
    <citation type="submission" date="2016-10" db="EMBL/GenBank/DDBJ databases">
        <authorList>
            <person name="Varghese N."/>
            <person name="Submissions S."/>
        </authorList>
    </citation>
    <scope>NUCLEOTIDE SEQUENCE [LARGE SCALE GENOMIC DNA]</scope>
    <source>
        <strain evidence="2">DSM 17044</strain>
    </source>
</reference>
<evidence type="ECO:0008006" key="3">
    <source>
        <dbReference type="Google" id="ProtNLM"/>
    </source>
</evidence>
<evidence type="ECO:0000313" key="1">
    <source>
        <dbReference type="EMBL" id="SEL00698.1"/>
    </source>
</evidence>
<accession>A0A1H7LPN5</accession>
<dbReference type="Gene3D" id="3.40.30.10">
    <property type="entry name" value="Glutaredoxin"/>
    <property type="match status" value="1"/>
</dbReference>
<gene>
    <name evidence="1" type="ORF">SAMN05444354_103295</name>
</gene>
<keyword evidence="2" id="KW-1185">Reference proteome</keyword>
<sequence length="91" mass="10215">MVLVCRKCSGNKTLDLRGWLKDRLKEDGHKGQIRILRVGCLDICPKKRVMALVQPLPGHAGGGCFAVEPKEEGEDFYRQVLKLLEDTPSPR</sequence>
<name>A0A1H7LPN5_STIAU</name>